<dbReference type="eggNOG" id="COG0671">
    <property type="taxonomic scope" value="Bacteria"/>
</dbReference>
<evidence type="ECO:0000256" key="3">
    <source>
        <dbReference type="ARBA" id="ARBA00022692"/>
    </source>
</evidence>
<keyword evidence="5" id="KW-1133">Transmembrane helix</keyword>
<dbReference type="EMBL" id="BAHC01000030">
    <property type="protein sequence ID" value="GAB88605.1"/>
    <property type="molecule type" value="Genomic_DNA"/>
</dbReference>
<dbReference type="Gene3D" id="1.20.144.10">
    <property type="entry name" value="Phosphatidic acid phosphatase type 2/haloperoxidase"/>
    <property type="match status" value="1"/>
</dbReference>
<sequence length="196" mass="19846">MGMTGVDGTARVEEPTGETGIVRDVQATVGALPGAPAAARGLSHFGEHSLGWIGISAAGWAMARRRGDTDAQRRWIEAGVGAFGAHAASVIIKRIVRRPRPDHPAIRVGVSTPSRLSFPSSHATSTTAAAILIGRAAGLPPAALPAVLVPPMLMSRLVLGVHYPTDVLAGAAIGAASAAAVTAGDKLIAAHARPTN</sequence>
<dbReference type="PANTHER" id="PTHR14969:SF62">
    <property type="entry name" value="DECAPRENYLPHOSPHORYL-5-PHOSPHORIBOSE PHOSPHATASE RV3807C-RELATED"/>
    <property type="match status" value="1"/>
</dbReference>
<dbReference type="SUPFAM" id="SSF48317">
    <property type="entry name" value="Acid phosphatase/Vanadium-dependent haloperoxidase"/>
    <property type="match status" value="1"/>
</dbReference>
<protein>
    <recommendedName>
        <fullName evidence="7">Phosphatidic acid phosphatase type 2/haloperoxidase domain-containing protein</fullName>
    </recommendedName>
</protein>
<keyword evidence="4" id="KW-0378">Hydrolase</keyword>
<proteinExistence type="predicted"/>
<keyword evidence="9" id="KW-1185">Reference proteome</keyword>
<dbReference type="AlphaFoldDB" id="K6VNW3"/>
<evidence type="ECO:0000259" key="7">
    <source>
        <dbReference type="SMART" id="SM00014"/>
    </source>
</evidence>
<dbReference type="STRING" id="1108045.GORHZ_030_00100"/>
<dbReference type="Proteomes" id="UP000008363">
    <property type="component" value="Unassembled WGS sequence"/>
</dbReference>
<evidence type="ECO:0000256" key="5">
    <source>
        <dbReference type="ARBA" id="ARBA00022989"/>
    </source>
</evidence>
<evidence type="ECO:0000256" key="1">
    <source>
        <dbReference type="ARBA" id="ARBA00004651"/>
    </source>
</evidence>
<comment type="subcellular location">
    <subcellularLocation>
        <location evidence="1">Cell membrane</location>
        <topology evidence="1">Multi-pass membrane protein</topology>
    </subcellularLocation>
</comment>
<feature type="domain" description="Phosphatidic acid phosphatase type 2/haloperoxidase" evidence="7">
    <location>
        <begin position="75"/>
        <end position="182"/>
    </location>
</feature>
<dbReference type="InterPro" id="IPR036938">
    <property type="entry name" value="PAP2/HPO_sf"/>
</dbReference>
<keyword evidence="6" id="KW-0472">Membrane</keyword>
<dbReference type="PANTHER" id="PTHR14969">
    <property type="entry name" value="SPHINGOSINE-1-PHOSPHATE PHOSPHOHYDROLASE"/>
    <property type="match status" value="1"/>
</dbReference>
<keyword evidence="2" id="KW-1003">Cell membrane</keyword>
<dbReference type="InterPro" id="IPR000326">
    <property type="entry name" value="PAP2/HPO"/>
</dbReference>
<dbReference type="Pfam" id="PF01569">
    <property type="entry name" value="PAP2"/>
    <property type="match status" value="1"/>
</dbReference>
<organism evidence="8 9">
    <name type="scientific">Gordonia rhizosphera NBRC 16068</name>
    <dbReference type="NCBI Taxonomy" id="1108045"/>
    <lineage>
        <taxon>Bacteria</taxon>
        <taxon>Bacillati</taxon>
        <taxon>Actinomycetota</taxon>
        <taxon>Actinomycetes</taxon>
        <taxon>Mycobacteriales</taxon>
        <taxon>Gordoniaceae</taxon>
        <taxon>Gordonia</taxon>
    </lineage>
</organism>
<dbReference type="SMART" id="SM00014">
    <property type="entry name" value="acidPPc"/>
    <property type="match status" value="1"/>
</dbReference>
<evidence type="ECO:0000256" key="4">
    <source>
        <dbReference type="ARBA" id="ARBA00022801"/>
    </source>
</evidence>
<evidence type="ECO:0000313" key="9">
    <source>
        <dbReference type="Proteomes" id="UP000008363"/>
    </source>
</evidence>
<evidence type="ECO:0000313" key="8">
    <source>
        <dbReference type="EMBL" id="GAB88605.1"/>
    </source>
</evidence>
<accession>K6VNW3</accession>
<gene>
    <name evidence="8" type="ORF">GORHZ_030_00100</name>
</gene>
<dbReference type="GO" id="GO:0016787">
    <property type="term" value="F:hydrolase activity"/>
    <property type="evidence" value="ECO:0007669"/>
    <property type="project" value="UniProtKB-KW"/>
</dbReference>
<dbReference type="GO" id="GO:0005886">
    <property type="term" value="C:plasma membrane"/>
    <property type="evidence" value="ECO:0007669"/>
    <property type="project" value="UniProtKB-SubCell"/>
</dbReference>
<comment type="caution">
    <text evidence="8">The sequence shown here is derived from an EMBL/GenBank/DDBJ whole genome shotgun (WGS) entry which is preliminary data.</text>
</comment>
<name>K6VNW3_9ACTN</name>
<reference evidence="8 9" key="1">
    <citation type="submission" date="2012-08" db="EMBL/GenBank/DDBJ databases">
        <title>Whole genome shotgun sequence of Gordonia rhizosphera NBRC 16068.</title>
        <authorList>
            <person name="Takarada H."/>
            <person name="Isaki S."/>
            <person name="Hosoyama A."/>
            <person name="Tsuchikane K."/>
            <person name="Katsumata H."/>
            <person name="Baba S."/>
            <person name="Ohji S."/>
            <person name="Yamazaki S."/>
            <person name="Fujita N."/>
        </authorList>
    </citation>
    <scope>NUCLEOTIDE SEQUENCE [LARGE SCALE GENOMIC DNA]</scope>
    <source>
        <strain evidence="8 9">NBRC 16068</strain>
    </source>
</reference>
<evidence type="ECO:0000256" key="2">
    <source>
        <dbReference type="ARBA" id="ARBA00022475"/>
    </source>
</evidence>
<evidence type="ECO:0000256" key="6">
    <source>
        <dbReference type="ARBA" id="ARBA00023136"/>
    </source>
</evidence>
<keyword evidence="3" id="KW-0812">Transmembrane</keyword>